<reference evidence="1" key="1">
    <citation type="submission" date="2018-02" db="EMBL/GenBank/DDBJ databases">
        <title>Rhizophora mucronata_Transcriptome.</title>
        <authorList>
            <person name="Meera S.P."/>
            <person name="Sreeshan A."/>
            <person name="Augustine A."/>
        </authorList>
    </citation>
    <scope>NUCLEOTIDE SEQUENCE</scope>
    <source>
        <tissue evidence="1">Leaf</tissue>
    </source>
</reference>
<evidence type="ECO:0000313" key="1">
    <source>
        <dbReference type="EMBL" id="MBX04019.1"/>
    </source>
</evidence>
<proteinExistence type="predicted"/>
<dbReference type="EMBL" id="GGEC01023535">
    <property type="protein sequence ID" value="MBX04019.1"/>
    <property type="molecule type" value="Transcribed_RNA"/>
</dbReference>
<organism evidence="1">
    <name type="scientific">Rhizophora mucronata</name>
    <name type="common">Asiatic mangrove</name>
    <dbReference type="NCBI Taxonomy" id="61149"/>
    <lineage>
        <taxon>Eukaryota</taxon>
        <taxon>Viridiplantae</taxon>
        <taxon>Streptophyta</taxon>
        <taxon>Embryophyta</taxon>
        <taxon>Tracheophyta</taxon>
        <taxon>Spermatophyta</taxon>
        <taxon>Magnoliopsida</taxon>
        <taxon>eudicotyledons</taxon>
        <taxon>Gunneridae</taxon>
        <taxon>Pentapetalae</taxon>
        <taxon>rosids</taxon>
        <taxon>fabids</taxon>
        <taxon>Malpighiales</taxon>
        <taxon>Rhizophoraceae</taxon>
        <taxon>Rhizophora</taxon>
    </lineage>
</organism>
<accession>A0A2P2KE66</accession>
<name>A0A2P2KE66_RHIMU</name>
<protein>
    <submittedName>
        <fullName evidence="1">Uncharacterized protein</fullName>
    </submittedName>
</protein>
<dbReference type="AlphaFoldDB" id="A0A2P2KE66"/>
<sequence>MKASSCVSLVLGPLLPSKDPESLYLKWNFESVFISGCWRHSRC</sequence>